<dbReference type="GO" id="GO:0060320">
    <property type="term" value="P:rejection of self pollen"/>
    <property type="evidence" value="ECO:0007669"/>
    <property type="project" value="UniProtKB-KW"/>
</dbReference>
<dbReference type="PANTHER" id="PTHR31232">
    <property type="match status" value="1"/>
</dbReference>
<comment type="similarity">
    <text evidence="2 6">Belongs to the plant self-incompatibility (S1) protein family.</text>
</comment>
<evidence type="ECO:0000256" key="4">
    <source>
        <dbReference type="ARBA" id="ARBA00022525"/>
    </source>
</evidence>
<keyword evidence="5 6" id="KW-0732">Signal</keyword>
<name>A0A6N2AE97_SOLCI</name>
<evidence type="ECO:0000313" key="7">
    <source>
        <dbReference type="EMBL" id="TMW80576.1"/>
    </source>
</evidence>
<protein>
    <recommendedName>
        <fullName evidence="6">S-protein homolog</fullName>
    </recommendedName>
</protein>
<sequence>MSLIKNFCILLLTLYIVNITPEATKVDSDIRFEVHIINDLPDNSIPLWIHCKSKTHDFGKQLLNVEDDFSFRFMLNLFETNLYFSHFWWGKKHNVFDVYNRHLKKYCARPQPTTDIRTCYWKVQEDGFYLGANADITEKIHDWL</sequence>
<dbReference type="EMBL" id="RXGB01048950">
    <property type="protein sequence ID" value="TMW80576.1"/>
    <property type="molecule type" value="Genomic_DNA"/>
</dbReference>
<organism evidence="7">
    <name type="scientific">Solanum chilense</name>
    <name type="common">Tomato</name>
    <name type="synonym">Lycopersicon chilense</name>
    <dbReference type="NCBI Taxonomy" id="4083"/>
    <lineage>
        <taxon>Eukaryota</taxon>
        <taxon>Viridiplantae</taxon>
        <taxon>Streptophyta</taxon>
        <taxon>Embryophyta</taxon>
        <taxon>Tracheophyta</taxon>
        <taxon>Spermatophyta</taxon>
        <taxon>Magnoliopsida</taxon>
        <taxon>eudicotyledons</taxon>
        <taxon>Gunneridae</taxon>
        <taxon>Pentapetalae</taxon>
        <taxon>asterids</taxon>
        <taxon>lamiids</taxon>
        <taxon>Solanales</taxon>
        <taxon>Solanaceae</taxon>
        <taxon>Solanoideae</taxon>
        <taxon>Solaneae</taxon>
        <taxon>Solanum</taxon>
        <taxon>Solanum subgen. Lycopersicon</taxon>
    </lineage>
</organism>
<comment type="subcellular location">
    <subcellularLocation>
        <location evidence="1 6">Secreted</location>
    </subcellularLocation>
</comment>
<evidence type="ECO:0000256" key="2">
    <source>
        <dbReference type="ARBA" id="ARBA00005581"/>
    </source>
</evidence>
<evidence type="ECO:0000256" key="1">
    <source>
        <dbReference type="ARBA" id="ARBA00004613"/>
    </source>
</evidence>
<dbReference type="GO" id="GO:0005576">
    <property type="term" value="C:extracellular region"/>
    <property type="evidence" value="ECO:0007669"/>
    <property type="project" value="UniProtKB-SubCell"/>
</dbReference>
<reference evidence="7" key="1">
    <citation type="submission" date="2019-05" db="EMBL/GenBank/DDBJ databases">
        <title>The de novo reference genome and transcriptome assemblies of the wild tomato species Solanum chilense.</title>
        <authorList>
            <person name="Stam R."/>
            <person name="Nosenko T."/>
            <person name="Hoerger A.C."/>
            <person name="Stephan W."/>
            <person name="Seidel M.A."/>
            <person name="Kuhn J.M.M."/>
            <person name="Haberer G."/>
            <person name="Tellier A."/>
        </authorList>
    </citation>
    <scope>NUCLEOTIDE SEQUENCE</scope>
    <source>
        <tissue evidence="7">Mature leaves</tissue>
    </source>
</reference>
<dbReference type="InterPro" id="IPR010264">
    <property type="entry name" value="Self-incomp_S1"/>
</dbReference>
<feature type="signal peptide" evidence="6">
    <location>
        <begin position="1"/>
        <end position="19"/>
    </location>
</feature>
<accession>A0A6N2AE97</accession>
<keyword evidence="4 6" id="KW-0964">Secreted</keyword>
<dbReference type="AlphaFoldDB" id="A0A6N2AE97"/>
<comment type="caution">
    <text evidence="7">The sequence shown here is derived from an EMBL/GenBank/DDBJ whole genome shotgun (WGS) entry which is preliminary data.</text>
</comment>
<evidence type="ECO:0000256" key="3">
    <source>
        <dbReference type="ARBA" id="ARBA00022471"/>
    </source>
</evidence>
<evidence type="ECO:0000256" key="6">
    <source>
        <dbReference type="RuleBase" id="RU367044"/>
    </source>
</evidence>
<feature type="chain" id="PRO_5027156023" description="S-protein homolog" evidence="6">
    <location>
        <begin position="20"/>
        <end position="144"/>
    </location>
</feature>
<dbReference type="Pfam" id="PF05938">
    <property type="entry name" value="Self-incomp_S1"/>
    <property type="match status" value="1"/>
</dbReference>
<dbReference type="PANTHER" id="PTHR31232:SF73">
    <property type="entry name" value="S-PROTEIN HOMOLOG"/>
    <property type="match status" value="1"/>
</dbReference>
<gene>
    <name evidence="7" type="ORF">EJD97_018146</name>
</gene>
<keyword evidence="3 6" id="KW-0713">Self-incompatibility</keyword>
<evidence type="ECO:0000256" key="5">
    <source>
        <dbReference type="ARBA" id="ARBA00022729"/>
    </source>
</evidence>
<proteinExistence type="inferred from homology"/>